<keyword evidence="1" id="KW-1133">Transmembrane helix</keyword>
<gene>
    <name evidence="2" type="ORF">EV702DRAFT_980632</name>
</gene>
<proteinExistence type="predicted"/>
<accession>A0A9P6ZHN1</accession>
<dbReference type="Proteomes" id="UP000714275">
    <property type="component" value="Unassembled WGS sequence"/>
</dbReference>
<dbReference type="OrthoDB" id="2905268at2759"/>
<name>A0A9P6ZHN1_9AGAM</name>
<protein>
    <submittedName>
        <fullName evidence="2">Uncharacterized protein</fullName>
    </submittedName>
</protein>
<keyword evidence="3" id="KW-1185">Reference proteome</keyword>
<feature type="transmembrane region" description="Helical" evidence="1">
    <location>
        <begin position="213"/>
        <end position="237"/>
    </location>
</feature>
<dbReference type="AlphaFoldDB" id="A0A9P6ZHN1"/>
<feature type="transmembrane region" description="Helical" evidence="1">
    <location>
        <begin position="52"/>
        <end position="71"/>
    </location>
</feature>
<sequence length="343" mass="38191">MLGAVSYGAFTCCGFEIDLCTSKGGFFFLTIQAATALVRRPRYGGKIAHHRVVLLFYILITFMLGTVGFAANARYTEMIWIDLRDAPGGPAALIDDEMNYRINVLALTCYYIMEWFMQALLLHRCFVIWNWERYVTIPMIALYIAMIAMSIIVLIEASTGAVWYNINIELAYLCIEVGLTVIYTILVANRLLVIRNQMKQIMPEYDSSTYDTVVLVVIESAVLYSVFAIIFIVSFALHSNVSNLCFLSISHLQASRQKHELSVSLTLTTFSKQGIAQLLIIIRVARGRTITHDWSTRVAAAATSLAFSGTVLDTSNIEQITTPEQGGVQLHSPSVKEVEGNGP</sequence>
<keyword evidence="1" id="KW-0812">Transmembrane</keyword>
<evidence type="ECO:0000256" key="1">
    <source>
        <dbReference type="SAM" id="Phobius"/>
    </source>
</evidence>
<feature type="transmembrane region" description="Helical" evidence="1">
    <location>
        <begin position="170"/>
        <end position="192"/>
    </location>
</feature>
<feature type="transmembrane region" description="Helical" evidence="1">
    <location>
        <begin position="134"/>
        <end position="155"/>
    </location>
</feature>
<evidence type="ECO:0000313" key="3">
    <source>
        <dbReference type="Proteomes" id="UP000714275"/>
    </source>
</evidence>
<dbReference type="EMBL" id="JABBWD010000093">
    <property type="protein sequence ID" value="KAG1766722.1"/>
    <property type="molecule type" value="Genomic_DNA"/>
</dbReference>
<reference evidence="2" key="1">
    <citation type="journal article" date="2020" name="New Phytol.">
        <title>Comparative genomics reveals dynamic genome evolution in host specialist ectomycorrhizal fungi.</title>
        <authorList>
            <person name="Lofgren L.A."/>
            <person name="Nguyen N.H."/>
            <person name="Vilgalys R."/>
            <person name="Ruytinx J."/>
            <person name="Liao H.L."/>
            <person name="Branco S."/>
            <person name="Kuo A."/>
            <person name="LaButti K."/>
            <person name="Lipzen A."/>
            <person name="Andreopoulos W."/>
            <person name="Pangilinan J."/>
            <person name="Riley R."/>
            <person name="Hundley H."/>
            <person name="Na H."/>
            <person name="Barry K."/>
            <person name="Grigoriev I.V."/>
            <person name="Stajich J.E."/>
            <person name="Kennedy P.G."/>
        </authorList>
    </citation>
    <scope>NUCLEOTIDE SEQUENCE</scope>
    <source>
        <strain evidence="2">DOB743</strain>
    </source>
</reference>
<feature type="transmembrane region" description="Helical" evidence="1">
    <location>
        <begin position="102"/>
        <end position="122"/>
    </location>
</feature>
<comment type="caution">
    <text evidence="2">The sequence shown here is derived from an EMBL/GenBank/DDBJ whole genome shotgun (WGS) entry which is preliminary data.</text>
</comment>
<organism evidence="2 3">
    <name type="scientific">Suillus placidus</name>
    <dbReference type="NCBI Taxonomy" id="48579"/>
    <lineage>
        <taxon>Eukaryota</taxon>
        <taxon>Fungi</taxon>
        <taxon>Dikarya</taxon>
        <taxon>Basidiomycota</taxon>
        <taxon>Agaricomycotina</taxon>
        <taxon>Agaricomycetes</taxon>
        <taxon>Agaricomycetidae</taxon>
        <taxon>Boletales</taxon>
        <taxon>Suillineae</taxon>
        <taxon>Suillaceae</taxon>
        <taxon>Suillus</taxon>
    </lineage>
</organism>
<keyword evidence="1" id="KW-0472">Membrane</keyword>
<evidence type="ECO:0000313" key="2">
    <source>
        <dbReference type="EMBL" id="KAG1766722.1"/>
    </source>
</evidence>